<sequence>MLLGVAAVGAPVVLAEEAPQRALQAVTVELGTDGGVTTLTSALVSRDEDGDETTTKTRKLDPAQHAGDLPVLITTSWRHDGRVGTDLADLEGVSGRVEINLTVQNTTVRPERFQYDAAGVARESYELVTTPLTVVASATMPADSAATLVRSQPGATEPGTTNGVVSAGEDATTVQWASLLAPPRLSPSTTFTLVQDATDFELPELSLAVQPGLATDTSVARLVGDAFGGKAAMIGSENNTIGLIANVNATLAQVTDSLLSVQQTLTVNAGQVGAAATDALNRTASDVDAAAAAVIADLRALDDSVAGTVRSTNGQATGALATAVQSVKDYFGTPSREATPTPVSCGGTGTDTEVAGTLLGQLDTVSKQLREMASASGDCVEDLRTTLRDAIGDAGSCPPGGEALVCRLVGAGSELVRLAGEVQSKGSQVAGALDLDAIDDVDAMIAALVVQVGELKTAGDALQGLLTPGSTVTDLLTGIGTLEDGIEAATDAVDDVAAADVENQLDAIDVLAGERLTELQGTGSITAQLEALAASICAVDAATDPATSPEYDAMRRSVDGKDCAGEPLPLPLPGTPDPLVERVAEEAAAWADVTAATTAARTGLDGMQPALTGLKGQLAGLISGPLAGLTGLVNGPVSDTRLQDGVTDLLADIGELYTPPASSSYTCASPPPVVTSPPLNAVTTHFAKVQCNQTAVAANLRKLIDEASAGVNAAGAEEVQDAAEDAAAAGQDADSSLEGLSDDLSGQLDASAAQQLEQGRAVVKEQTARLDAVQAAAEQDLGEAAQSSIGRLAEQIAAANTSQSAAAAALQAQLQKVLLDLGSAAQGRGLLGVIQNSAGQTGVRTEQVQETSQSAASFRGVRVAELADAQLESQQLARSLQAAQGFGPFGVDLPRGSTSSTVFVFRLGAEG</sequence>
<name>A0A1G7JB39_9ACTN</name>
<keyword evidence="2" id="KW-1185">Reference proteome</keyword>
<organism evidence="1 2">
    <name type="scientific">Blastococcus aurantiacus</name>
    <dbReference type="NCBI Taxonomy" id="1550231"/>
    <lineage>
        <taxon>Bacteria</taxon>
        <taxon>Bacillati</taxon>
        <taxon>Actinomycetota</taxon>
        <taxon>Actinomycetes</taxon>
        <taxon>Geodermatophilales</taxon>
        <taxon>Geodermatophilaceae</taxon>
        <taxon>Blastococcus</taxon>
    </lineage>
</organism>
<accession>A0A1G7JB39</accession>
<dbReference type="AlphaFoldDB" id="A0A1G7JB39"/>
<evidence type="ECO:0000313" key="2">
    <source>
        <dbReference type="Proteomes" id="UP000199406"/>
    </source>
</evidence>
<proteinExistence type="predicted"/>
<evidence type="ECO:0000313" key="1">
    <source>
        <dbReference type="EMBL" id="SDF22172.1"/>
    </source>
</evidence>
<dbReference type="STRING" id="1550231.SAMN05660662_1406"/>
<gene>
    <name evidence="1" type="ORF">SAMN05660662_1406</name>
</gene>
<dbReference type="Proteomes" id="UP000199406">
    <property type="component" value="Unassembled WGS sequence"/>
</dbReference>
<reference evidence="2" key="1">
    <citation type="submission" date="2016-10" db="EMBL/GenBank/DDBJ databases">
        <authorList>
            <person name="Varghese N."/>
            <person name="Submissions S."/>
        </authorList>
    </citation>
    <scope>NUCLEOTIDE SEQUENCE [LARGE SCALE GENOMIC DNA]</scope>
    <source>
        <strain evidence="2">DSM 44268</strain>
    </source>
</reference>
<protein>
    <submittedName>
        <fullName evidence="1">Uncharacterized protein</fullName>
    </submittedName>
</protein>
<dbReference type="EMBL" id="FNBT01000002">
    <property type="protein sequence ID" value="SDF22172.1"/>
    <property type="molecule type" value="Genomic_DNA"/>
</dbReference>